<feature type="repeat" description="TPR" evidence="1">
    <location>
        <begin position="68"/>
        <end position="101"/>
    </location>
</feature>
<dbReference type="InterPro" id="IPR011990">
    <property type="entry name" value="TPR-like_helical_dom_sf"/>
</dbReference>
<dbReference type="RefSeq" id="WP_252854722.1">
    <property type="nucleotide sequence ID" value="NZ_JAMXLR010000076.1"/>
</dbReference>
<evidence type="ECO:0000256" key="2">
    <source>
        <dbReference type="SAM" id="MobiDB-lite"/>
    </source>
</evidence>
<dbReference type="SMART" id="SM00028">
    <property type="entry name" value="TPR"/>
    <property type="match status" value="1"/>
</dbReference>
<accession>A0A9X2FEA1</accession>
<keyword evidence="4" id="KW-1185">Reference proteome</keyword>
<sequence length="193" mass="21603">MSRYFLVLAITWAGLWLTPDQQGQRLMERKQYAKAAKTFDDPMRQGVAWYRAGEFEQAAQSFARVHTPDAHFNEGNAWVMLGKYQQAIVSYDKALKQRPGWQAAQENRDLAAARAKRLDTQGGDLGDQEEGADEIVFDKNKPPGGEETEVASDQAVTDAGVQAMWLRNVQTKPADFLKAKFAFQDAEAGEETD</sequence>
<comment type="caution">
    <text evidence="3">The sequence shown here is derived from an EMBL/GenBank/DDBJ whole genome shotgun (WGS) entry which is preliminary data.</text>
</comment>
<organism evidence="3 4">
    <name type="scientific">Aeoliella straminimaris</name>
    <dbReference type="NCBI Taxonomy" id="2954799"/>
    <lineage>
        <taxon>Bacteria</taxon>
        <taxon>Pseudomonadati</taxon>
        <taxon>Planctomycetota</taxon>
        <taxon>Planctomycetia</taxon>
        <taxon>Pirellulales</taxon>
        <taxon>Lacipirellulaceae</taxon>
        <taxon>Aeoliella</taxon>
    </lineage>
</organism>
<dbReference type="PROSITE" id="PS50005">
    <property type="entry name" value="TPR"/>
    <property type="match status" value="1"/>
</dbReference>
<dbReference type="Gene3D" id="1.25.40.10">
    <property type="entry name" value="Tetratricopeptide repeat domain"/>
    <property type="match status" value="1"/>
</dbReference>
<proteinExistence type="predicted"/>
<evidence type="ECO:0000313" key="3">
    <source>
        <dbReference type="EMBL" id="MCO6046608.1"/>
    </source>
</evidence>
<dbReference type="Proteomes" id="UP001155241">
    <property type="component" value="Unassembled WGS sequence"/>
</dbReference>
<dbReference type="Pfam" id="PF00515">
    <property type="entry name" value="TPR_1"/>
    <property type="match status" value="1"/>
</dbReference>
<feature type="compositionally biased region" description="Acidic residues" evidence="2">
    <location>
        <begin position="126"/>
        <end position="135"/>
    </location>
</feature>
<evidence type="ECO:0000256" key="1">
    <source>
        <dbReference type="PROSITE-ProRule" id="PRU00339"/>
    </source>
</evidence>
<keyword evidence="1" id="KW-0802">TPR repeat</keyword>
<protein>
    <submittedName>
        <fullName evidence="3">Tetratricopeptide repeat protein</fullName>
    </submittedName>
</protein>
<gene>
    <name evidence="3" type="ORF">NG895_22140</name>
</gene>
<dbReference type="SUPFAM" id="SSF48452">
    <property type="entry name" value="TPR-like"/>
    <property type="match status" value="1"/>
</dbReference>
<dbReference type="AlphaFoldDB" id="A0A9X2FEA1"/>
<reference evidence="3" key="1">
    <citation type="submission" date="2022-06" db="EMBL/GenBank/DDBJ databases">
        <title>Aeoliella straminimaris, a novel planctomycete from sediments.</title>
        <authorList>
            <person name="Vitorino I.R."/>
            <person name="Lage O.M."/>
        </authorList>
    </citation>
    <scope>NUCLEOTIDE SEQUENCE</scope>
    <source>
        <strain evidence="3">ICT_H6.2</strain>
    </source>
</reference>
<evidence type="ECO:0000313" key="4">
    <source>
        <dbReference type="Proteomes" id="UP001155241"/>
    </source>
</evidence>
<feature type="region of interest" description="Disordered" evidence="2">
    <location>
        <begin position="121"/>
        <end position="154"/>
    </location>
</feature>
<dbReference type="EMBL" id="JAMXLR010000076">
    <property type="protein sequence ID" value="MCO6046608.1"/>
    <property type="molecule type" value="Genomic_DNA"/>
</dbReference>
<dbReference type="InterPro" id="IPR019734">
    <property type="entry name" value="TPR_rpt"/>
</dbReference>
<name>A0A9X2FEA1_9BACT</name>